<proteinExistence type="predicted"/>
<dbReference type="AlphaFoldDB" id="A0A437RIP2"/>
<dbReference type="GO" id="GO:0019867">
    <property type="term" value="C:outer membrane"/>
    <property type="evidence" value="ECO:0007669"/>
    <property type="project" value="InterPro"/>
</dbReference>
<feature type="compositionally biased region" description="Low complexity" evidence="3">
    <location>
        <begin position="25"/>
        <end position="41"/>
    </location>
</feature>
<keyword evidence="2" id="KW-0472">Membrane</keyword>
<gene>
    <name evidence="5" type="ORF">EOE66_11120</name>
</gene>
<feature type="domain" description="Glycine zipper 2TM" evidence="4">
    <location>
        <begin position="68"/>
        <end position="109"/>
    </location>
</feature>
<dbReference type="PANTHER" id="PTHR35603">
    <property type="match status" value="1"/>
</dbReference>
<dbReference type="Pfam" id="PF05433">
    <property type="entry name" value="Rick_17kDa_Anti"/>
    <property type="match status" value="1"/>
</dbReference>
<dbReference type="InterPro" id="IPR051407">
    <property type="entry name" value="Bact_OM_lipoprot/Surf_antigen"/>
</dbReference>
<dbReference type="EMBL" id="SACR01000003">
    <property type="protein sequence ID" value="RVU46643.1"/>
    <property type="molecule type" value="Genomic_DNA"/>
</dbReference>
<dbReference type="Proteomes" id="UP000285575">
    <property type="component" value="Unassembled WGS sequence"/>
</dbReference>
<evidence type="ECO:0000313" key="6">
    <source>
        <dbReference type="Proteomes" id="UP000285575"/>
    </source>
</evidence>
<evidence type="ECO:0000256" key="2">
    <source>
        <dbReference type="ARBA" id="ARBA00023136"/>
    </source>
</evidence>
<dbReference type="PANTHER" id="PTHR35603:SF2">
    <property type="entry name" value="OUTER MEMBRANE LIPOPROTEIN"/>
    <property type="match status" value="1"/>
</dbReference>
<name>A0A437RIP2_9BURK</name>
<dbReference type="OrthoDB" id="5298735at2"/>
<evidence type="ECO:0000256" key="1">
    <source>
        <dbReference type="ARBA" id="ARBA00004370"/>
    </source>
</evidence>
<reference evidence="5 6" key="1">
    <citation type="submission" date="2019-01" db="EMBL/GenBank/DDBJ databases">
        <authorList>
            <person name="Chen W.-M."/>
        </authorList>
    </citation>
    <scope>NUCLEOTIDE SEQUENCE [LARGE SCALE GENOMIC DNA]</scope>
    <source>
        <strain evidence="5 6">KYPY4</strain>
    </source>
</reference>
<organism evidence="5 6">
    <name type="scientific">Rubrivivax rivuli</name>
    <dbReference type="NCBI Taxonomy" id="1862385"/>
    <lineage>
        <taxon>Bacteria</taxon>
        <taxon>Pseudomonadati</taxon>
        <taxon>Pseudomonadota</taxon>
        <taxon>Betaproteobacteria</taxon>
        <taxon>Burkholderiales</taxon>
        <taxon>Sphaerotilaceae</taxon>
        <taxon>Rubrivivax</taxon>
    </lineage>
</organism>
<feature type="region of interest" description="Disordered" evidence="3">
    <location>
        <begin position="1"/>
        <end position="45"/>
    </location>
</feature>
<evidence type="ECO:0000313" key="5">
    <source>
        <dbReference type="EMBL" id="RVU46643.1"/>
    </source>
</evidence>
<dbReference type="InterPro" id="IPR008816">
    <property type="entry name" value="Gly_zipper_2TM_dom"/>
</dbReference>
<comment type="caution">
    <text evidence="5">The sequence shown here is derived from an EMBL/GenBank/DDBJ whole genome shotgun (WGS) entry which is preliminary data.</text>
</comment>
<feature type="region of interest" description="Disordered" evidence="3">
    <location>
        <begin position="130"/>
        <end position="169"/>
    </location>
</feature>
<keyword evidence="6" id="KW-1185">Reference proteome</keyword>
<protein>
    <submittedName>
        <fullName evidence="5">Glycine zipper 2TM domain-containing protein</fullName>
    </submittedName>
</protein>
<evidence type="ECO:0000259" key="4">
    <source>
        <dbReference type="Pfam" id="PF05433"/>
    </source>
</evidence>
<accession>A0A437RIP2</accession>
<evidence type="ECO:0000256" key="3">
    <source>
        <dbReference type="SAM" id="MobiDB-lite"/>
    </source>
</evidence>
<sequence length="169" mass="16984">MSSTAPQPAGKAQVAEARSKPPLKPGTATPTTAAEASPLATRPASICRNCGTVEGVRAVQREGEGSGLGAVAGGVVGAVVGNQMGGGNGKKAMTVIGAIGGGVAGHEIEKRSKASTVYQVRVRMDDGSLRSFTSATAPTPGAEVRVEGESYRVVQRQADDAPRTVQTKG</sequence>
<comment type="subcellular location">
    <subcellularLocation>
        <location evidence="1">Membrane</location>
    </subcellularLocation>
</comment>